<dbReference type="GO" id="GO:0005886">
    <property type="term" value="C:plasma membrane"/>
    <property type="evidence" value="ECO:0007669"/>
    <property type="project" value="UniProtKB-SubCell"/>
</dbReference>
<accession>A0AAU7Y2U3</accession>
<evidence type="ECO:0000256" key="8">
    <source>
        <dbReference type="RuleBase" id="RU363041"/>
    </source>
</evidence>
<keyword evidence="6 8" id="KW-1133">Transmembrane helix</keyword>
<evidence type="ECO:0000313" key="9">
    <source>
        <dbReference type="EMBL" id="XBY63124.1"/>
    </source>
</evidence>
<evidence type="ECO:0000256" key="3">
    <source>
        <dbReference type="ARBA" id="ARBA00022448"/>
    </source>
</evidence>
<feature type="transmembrane region" description="Helical" evidence="8">
    <location>
        <begin position="234"/>
        <end position="256"/>
    </location>
</feature>
<feature type="transmembrane region" description="Helical" evidence="8">
    <location>
        <begin position="109"/>
        <end position="127"/>
    </location>
</feature>
<dbReference type="PANTHER" id="PTHR30269">
    <property type="entry name" value="TRANSMEMBRANE PROTEIN YFCA"/>
    <property type="match status" value="1"/>
</dbReference>
<dbReference type="InterPro" id="IPR002781">
    <property type="entry name" value="TM_pro_TauE-like"/>
</dbReference>
<feature type="transmembrane region" description="Helical" evidence="8">
    <location>
        <begin position="203"/>
        <end position="222"/>
    </location>
</feature>
<protein>
    <recommendedName>
        <fullName evidence="8">Probable membrane transporter protein</fullName>
    </recommendedName>
</protein>
<dbReference type="Pfam" id="PF01925">
    <property type="entry name" value="TauE"/>
    <property type="match status" value="1"/>
</dbReference>
<evidence type="ECO:0000256" key="5">
    <source>
        <dbReference type="ARBA" id="ARBA00022692"/>
    </source>
</evidence>
<comment type="subcellular location">
    <subcellularLocation>
        <location evidence="1 8">Cell membrane</location>
        <topology evidence="1 8">Multi-pass membrane protein</topology>
    </subcellularLocation>
</comment>
<feature type="transmembrane region" description="Helical" evidence="8">
    <location>
        <begin position="85"/>
        <end position="102"/>
    </location>
</feature>
<dbReference type="PANTHER" id="PTHR30269:SF32">
    <property type="entry name" value="MEMBRANE TRANSPORTER PROTEIN-RELATED"/>
    <property type="match status" value="1"/>
</dbReference>
<name>A0AAU7Y2U3_9PSED</name>
<feature type="transmembrane region" description="Helical" evidence="8">
    <location>
        <begin position="176"/>
        <end position="197"/>
    </location>
</feature>
<feature type="transmembrane region" description="Helical" evidence="8">
    <location>
        <begin position="139"/>
        <end position="164"/>
    </location>
</feature>
<proteinExistence type="inferred from homology"/>
<evidence type="ECO:0000256" key="1">
    <source>
        <dbReference type="ARBA" id="ARBA00004651"/>
    </source>
</evidence>
<gene>
    <name evidence="9" type="ORF">ABS648_24745</name>
</gene>
<dbReference type="RefSeq" id="WP_350446927.1">
    <property type="nucleotide sequence ID" value="NZ_CP158373.1"/>
</dbReference>
<reference evidence="9" key="1">
    <citation type="submission" date="2023-08" db="EMBL/GenBank/DDBJ databases">
        <title>Increased levels of nutrients transform a symbiont into a lethal pathobiont.</title>
        <authorList>
            <person name="Lachnit T."/>
            <person name="Ulrich L."/>
            <person name="Willmer F.M."/>
            <person name="Hasenbein T."/>
            <person name="Steiner L.X."/>
            <person name="Wolters M."/>
            <person name="Herbst E.M."/>
            <person name="Deines P."/>
        </authorList>
    </citation>
    <scope>NUCLEOTIDE SEQUENCE</scope>
    <source>
        <strain evidence="9">T3</strain>
    </source>
</reference>
<evidence type="ECO:0000256" key="6">
    <source>
        <dbReference type="ARBA" id="ARBA00022989"/>
    </source>
</evidence>
<dbReference type="InterPro" id="IPR052017">
    <property type="entry name" value="TSUP"/>
</dbReference>
<evidence type="ECO:0000256" key="4">
    <source>
        <dbReference type="ARBA" id="ARBA00022475"/>
    </source>
</evidence>
<keyword evidence="7 8" id="KW-0472">Membrane</keyword>
<keyword evidence="3" id="KW-0813">Transport</keyword>
<comment type="similarity">
    <text evidence="2 8">Belongs to the 4-toluene sulfonate uptake permease (TSUP) (TC 2.A.102) family.</text>
</comment>
<evidence type="ECO:0000256" key="7">
    <source>
        <dbReference type="ARBA" id="ARBA00023136"/>
    </source>
</evidence>
<feature type="transmembrane region" description="Helical" evidence="8">
    <location>
        <begin position="17"/>
        <end position="43"/>
    </location>
</feature>
<keyword evidence="5 8" id="KW-0812">Transmembrane</keyword>
<dbReference type="EMBL" id="CP158373">
    <property type="protein sequence ID" value="XBY63124.1"/>
    <property type="molecule type" value="Genomic_DNA"/>
</dbReference>
<dbReference type="AlphaFoldDB" id="A0AAU7Y2U3"/>
<evidence type="ECO:0000256" key="2">
    <source>
        <dbReference type="ARBA" id="ARBA00009142"/>
    </source>
</evidence>
<organism evidence="9">
    <name type="scientific">Pseudomonas solani</name>
    <dbReference type="NCBI Taxonomy" id="2731552"/>
    <lineage>
        <taxon>Bacteria</taxon>
        <taxon>Pseudomonadati</taxon>
        <taxon>Pseudomonadota</taxon>
        <taxon>Gammaproteobacteria</taxon>
        <taxon>Pseudomonadales</taxon>
        <taxon>Pseudomonadaceae</taxon>
        <taxon>Pseudomonas</taxon>
    </lineage>
</organism>
<feature type="transmembrane region" description="Helical" evidence="8">
    <location>
        <begin position="55"/>
        <end position="73"/>
    </location>
</feature>
<sequence>MSVESLFALLSFSPTDWLLIAGVIALAYVVFGIAGFGTALVAGPLLVSSLPMARIIPLLVLLDFVASAGSWFTARQAVVGSELRRLLPCMALGCAIGAYGLVNLDAELLMLLFGLFVCAYAVWSLFLQPVRQAPMKPLWVVPFGVFGGTSGALFGSGGFLYALYLSGRLPEKERICATQSALIGCSTLVRLGLFVVAGLYADWQILLLALSLLPAMALGLWIGRRLTLRLSREAFVRLVTWLVLCSGVALVARYLALQP</sequence>
<keyword evidence="4 8" id="KW-1003">Cell membrane</keyword>